<evidence type="ECO:0000256" key="1">
    <source>
        <dbReference type="ARBA" id="ARBA00006129"/>
    </source>
</evidence>
<keyword evidence="5" id="KW-1185">Reference proteome</keyword>
<dbReference type="Gene3D" id="3.30.420.40">
    <property type="match status" value="2"/>
</dbReference>
<gene>
    <name evidence="4" type="ORF">PPG34_14825</name>
</gene>
<dbReference type="PANTHER" id="PTHR34847:SF1">
    <property type="entry name" value="NODULATION PROTEIN U"/>
    <property type="match status" value="1"/>
</dbReference>
<dbReference type="Pfam" id="PF02543">
    <property type="entry name" value="Carbam_trans_N"/>
    <property type="match status" value="1"/>
</dbReference>
<evidence type="ECO:0000313" key="4">
    <source>
        <dbReference type="EMBL" id="MDT7043629.1"/>
    </source>
</evidence>
<dbReference type="InterPro" id="IPR038152">
    <property type="entry name" value="Carbam_trans_C_sf"/>
</dbReference>
<accession>A0ABU3KBM1</accession>
<dbReference type="CDD" id="cd24100">
    <property type="entry name" value="ASKHA_NBD_MJ1051-like_N"/>
    <property type="match status" value="1"/>
</dbReference>
<proteinExistence type="inferred from homology"/>
<dbReference type="Pfam" id="PF16861">
    <property type="entry name" value="Carbam_trans_C"/>
    <property type="match status" value="1"/>
</dbReference>
<dbReference type="EMBL" id="JAQOUE010000001">
    <property type="protein sequence ID" value="MDT7043629.1"/>
    <property type="molecule type" value="Genomic_DNA"/>
</dbReference>
<comment type="similarity">
    <text evidence="1">Belongs to the NodU/CmcH family.</text>
</comment>
<dbReference type="InterPro" id="IPR031730">
    <property type="entry name" value="Carbam_trans_C"/>
</dbReference>
<dbReference type="Gene3D" id="3.90.870.20">
    <property type="entry name" value="Carbamoyltransferase, C-terminal domain"/>
    <property type="match status" value="1"/>
</dbReference>
<dbReference type="SUPFAM" id="SSF53067">
    <property type="entry name" value="Actin-like ATPase domain"/>
    <property type="match status" value="1"/>
</dbReference>
<protein>
    <submittedName>
        <fullName evidence="4">Carbamoyltransferase C-terminal domain-containing protein</fullName>
    </submittedName>
</protein>
<dbReference type="PANTHER" id="PTHR34847">
    <property type="entry name" value="NODULATION PROTEIN U"/>
    <property type="match status" value="1"/>
</dbReference>
<dbReference type="InterPro" id="IPR003696">
    <property type="entry name" value="Carbtransf_dom"/>
</dbReference>
<dbReference type="RefSeq" id="WP_313834195.1">
    <property type="nucleotide sequence ID" value="NZ_JAQOUE010000001.1"/>
</dbReference>
<comment type="caution">
    <text evidence="4">The sequence shown here is derived from an EMBL/GenBank/DDBJ whole genome shotgun (WGS) entry which is preliminary data.</text>
</comment>
<feature type="domain" description="Carbamoyltransferase" evidence="2">
    <location>
        <begin position="3"/>
        <end position="382"/>
    </location>
</feature>
<dbReference type="Proteomes" id="UP001250932">
    <property type="component" value="Unassembled WGS sequence"/>
</dbReference>
<evidence type="ECO:0000259" key="3">
    <source>
        <dbReference type="Pfam" id="PF16861"/>
    </source>
</evidence>
<organism evidence="4 5">
    <name type="scientific">Candidatus Nitronereus thalassa</name>
    <dbReference type="NCBI Taxonomy" id="3020898"/>
    <lineage>
        <taxon>Bacteria</taxon>
        <taxon>Pseudomonadati</taxon>
        <taxon>Nitrospirota</taxon>
        <taxon>Nitrospiria</taxon>
        <taxon>Nitrospirales</taxon>
        <taxon>Nitrospiraceae</taxon>
        <taxon>Candidatus Nitronereus</taxon>
    </lineage>
</organism>
<feature type="domain" description="Carbamoyltransferase C-terminal" evidence="3">
    <location>
        <begin position="432"/>
        <end position="603"/>
    </location>
</feature>
<name>A0ABU3KBM1_9BACT</name>
<evidence type="ECO:0000259" key="2">
    <source>
        <dbReference type="Pfam" id="PF02543"/>
    </source>
</evidence>
<dbReference type="InterPro" id="IPR051338">
    <property type="entry name" value="NodU/CmcH_Carbamoyltrnsfr"/>
</dbReference>
<reference evidence="4 5" key="1">
    <citation type="journal article" date="2023" name="ISME J.">
        <title>Cultivation and genomic characterization of novel and ubiquitous marine nitrite-oxidizing bacteria from the Nitrospirales.</title>
        <authorList>
            <person name="Mueller A.J."/>
            <person name="Daebeler A."/>
            <person name="Herbold C.W."/>
            <person name="Kirkegaard R.H."/>
            <person name="Daims H."/>
        </authorList>
    </citation>
    <scope>NUCLEOTIDE SEQUENCE [LARGE SCALE GENOMIC DNA]</scope>
    <source>
        <strain evidence="4 5">EB</strain>
    </source>
</reference>
<evidence type="ECO:0000313" key="5">
    <source>
        <dbReference type="Proteomes" id="UP001250932"/>
    </source>
</evidence>
<dbReference type="InterPro" id="IPR043129">
    <property type="entry name" value="ATPase_NBD"/>
</dbReference>
<sequence>MIVLGISPLDKDSTVTLMKDGKVLFAAGEERFTRNKLQSGFPAEALQAGLRYTGISIDDIDVVAYPFFDWKKETQLFTKNLKDETAFLEEAPVDGIQRQVDKALANIPKNRPVVPGLPDPNEKMEKSLVHRMLYKLVGPEGVLSRNIAKRSSRAWKREAMTYHKEWQEDLEENLEGLGLKEKLRRYDHHLSHSAGAFFASGFQKALIVTLDGYGSGLAGSVCIGEGTKIRRIHGIEYPNSLGTFYESVTSSLGFKPSRHEGKIVGLAAYGDPKILVDLVLSRFHQEPGNFRIIESNNIYFSRYLSSLFPKIDIAAAYQHVLEVVATAYIHHYVEQTGIDTVVLAGGVIANVKLNQRIFEIPGVNHLWVYPNMGDGGCGTGAAFLSCRQDLKKREPYQNVYFGPDYSDEEIKMELQTAGLEYQHLEPIEPTIAKLIHEGKVVARFNGRMEYGPRALGNRSILYRASEPEVNQWLNQRLGRTEFMPFAPVTLYEERNKCYYGMEGAEHTSQFMTVTFNCTDFMKETCPAAVHIDGTARPQLVREEGNPSYYRILKEYHKLSGVPSVINTSFNMHEEPIVNSPHDGIRAFLQGNLDYLAIGNFLVEHPTHKNSK</sequence>